<dbReference type="PANTHER" id="PTHR23028:SF131">
    <property type="entry name" value="BLR2367 PROTEIN"/>
    <property type="match status" value="1"/>
</dbReference>
<dbReference type="RefSeq" id="WP_148818533.1">
    <property type="nucleotide sequence ID" value="NZ_CP043046.1"/>
</dbReference>
<name>A0A5C0B5F7_9BURK</name>
<feature type="transmembrane region" description="Helical" evidence="1">
    <location>
        <begin position="184"/>
        <end position="206"/>
    </location>
</feature>
<feature type="domain" description="Acyltransferase 3" evidence="2">
    <location>
        <begin position="4"/>
        <end position="330"/>
    </location>
</feature>
<organism evidence="3 4">
    <name type="scientific">Pigmentiphaga aceris</name>
    <dbReference type="NCBI Taxonomy" id="1940612"/>
    <lineage>
        <taxon>Bacteria</taxon>
        <taxon>Pseudomonadati</taxon>
        <taxon>Pseudomonadota</taxon>
        <taxon>Betaproteobacteria</taxon>
        <taxon>Burkholderiales</taxon>
        <taxon>Alcaligenaceae</taxon>
        <taxon>Pigmentiphaga</taxon>
    </lineage>
</organism>
<dbReference type="GO" id="GO:0016747">
    <property type="term" value="F:acyltransferase activity, transferring groups other than amino-acyl groups"/>
    <property type="evidence" value="ECO:0007669"/>
    <property type="project" value="InterPro"/>
</dbReference>
<dbReference type="KEGG" id="pacr:FXN63_25995"/>
<keyword evidence="4" id="KW-1185">Reference proteome</keyword>
<dbReference type="AlphaFoldDB" id="A0A5C0B5F7"/>
<dbReference type="OrthoDB" id="9814807at2"/>
<feature type="transmembrane region" description="Helical" evidence="1">
    <location>
        <begin position="248"/>
        <end position="264"/>
    </location>
</feature>
<keyword evidence="3" id="KW-0012">Acyltransferase</keyword>
<keyword evidence="1" id="KW-1133">Transmembrane helix</keyword>
<keyword evidence="1" id="KW-0812">Transmembrane</keyword>
<evidence type="ECO:0000259" key="2">
    <source>
        <dbReference type="Pfam" id="PF01757"/>
    </source>
</evidence>
<keyword evidence="3" id="KW-0808">Transferase</keyword>
<dbReference type="EMBL" id="CP043046">
    <property type="protein sequence ID" value="QEI08923.1"/>
    <property type="molecule type" value="Genomic_DNA"/>
</dbReference>
<dbReference type="PANTHER" id="PTHR23028">
    <property type="entry name" value="ACETYLTRANSFERASE"/>
    <property type="match status" value="1"/>
</dbReference>
<dbReference type="InterPro" id="IPR002656">
    <property type="entry name" value="Acyl_transf_3_dom"/>
</dbReference>
<dbReference type="Pfam" id="PF01757">
    <property type="entry name" value="Acyl_transf_3"/>
    <property type="match status" value="1"/>
</dbReference>
<keyword evidence="1" id="KW-0472">Membrane</keyword>
<feature type="transmembrane region" description="Helical" evidence="1">
    <location>
        <begin position="218"/>
        <end position="236"/>
    </location>
</feature>
<protein>
    <submittedName>
        <fullName evidence="3">Acyltransferase</fullName>
    </submittedName>
</protein>
<reference evidence="3 4" key="1">
    <citation type="submission" date="2019-08" db="EMBL/GenBank/DDBJ databases">
        <title>Amphibian skin-associated Pigmentiphaga: genome sequence and occurrence across geography and hosts.</title>
        <authorList>
            <person name="Bletz M.C."/>
            <person name="Bunk B."/>
            <person name="Sproeer C."/>
            <person name="Biwer P."/>
            <person name="Reiter S."/>
            <person name="Rabemananjara F.C.E."/>
            <person name="Schulz S."/>
            <person name="Overmann J."/>
            <person name="Vences M."/>
        </authorList>
    </citation>
    <scope>NUCLEOTIDE SEQUENCE [LARGE SCALE GENOMIC DNA]</scope>
    <source>
        <strain evidence="3 4">Mada1488</strain>
    </source>
</reference>
<feature type="transmembrane region" description="Helical" evidence="1">
    <location>
        <begin position="313"/>
        <end position="337"/>
    </location>
</feature>
<dbReference type="GO" id="GO:0016020">
    <property type="term" value="C:membrane"/>
    <property type="evidence" value="ECO:0007669"/>
    <property type="project" value="TreeGrafter"/>
</dbReference>
<gene>
    <name evidence="3" type="ORF">FXN63_25995</name>
</gene>
<dbReference type="InterPro" id="IPR050879">
    <property type="entry name" value="Acyltransferase_3"/>
</dbReference>
<evidence type="ECO:0000313" key="3">
    <source>
        <dbReference type="EMBL" id="QEI08923.1"/>
    </source>
</evidence>
<feature type="transmembrane region" description="Helical" evidence="1">
    <location>
        <begin position="36"/>
        <end position="59"/>
    </location>
</feature>
<dbReference type="GO" id="GO:0000271">
    <property type="term" value="P:polysaccharide biosynthetic process"/>
    <property type="evidence" value="ECO:0007669"/>
    <property type="project" value="TreeGrafter"/>
</dbReference>
<feature type="transmembrane region" description="Helical" evidence="1">
    <location>
        <begin position="150"/>
        <end position="172"/>
    </location>
</feature>
<proteinExistence type="predicted"/>
<evidence type="ECO:0000256" key="1">
    <source>
        <dbReference type="SAM" id="Phobius"/>
    </source>
</evidence>
<accession>A0A5C0B5F7</accession>
<evidence type="ECO:0000313" key="4">
    <source>
        <dbReference type="Proteomes" id="UP000325161"/>
    </source>
</evidence>
<dbReference type="Proteomes" id="UP000325161">
    <property type="component" value="Chromosome"/>
</dbReference>
<feature type="transmembrane region" description="Helical" evidence="1">
    <location>
        <begin position="80"/>
        <end position="101"/>
    </location>
</feature>
<feature type="transmembrane region" description="Helical" evidence="1">
    <location>
        <begin position="285"/>
        <end position="307"/>
    </location>
</feature>
<sequence length="357" mass="39726">MYKSLQSGRAIAAIVVVLYHLGLTLAADKYFGTDIFKIPFSFGMLCIDSFFVLSGFIICTAHSSDFSKPHRLGRYLSKRFIRVFPVFWAIFFAVFFLAVAIPATRDTVPHDLEILVKGLFLIPQDKNVIGGTGAPVITVAWTLHHEVFFYLLFGLLIISKWFLPIMVAAWVGLKLFYLDVHQPFVVSFILSPYLWLFAIGMLVAMINKSSKVVIEKPMRLAVLALIIFGVVASLTVHDSSFDNDGRTLIYGIAAGFLAIGLVRAEDKGQVVMGNRWMQLLGNASFVLYLIHYPVLSIVCKLAMAIGLGQLGMLGAVITYVGTFIVCVIVAVAFHLWVEKPLSAYLRERTEKPSLRYA</sequence>